<reference evidence="2 3" key="1">
    <citation type="submission" date="2017-11" db="EMBL/GenBank/DDBJ databases">
        <title>De-novo sequencing of pomegranate (Punica granatum L.) genome.</title>
        <authorList>
            <person name="Akparov Z."/>
            <person name="Amiraslanov A."/>
            <person name="Hajiyeva S."/>
            <person name="Abbasov M."/>
            <person name="Kaur K."/>
            <person name="Hamwieh A."/>
            <person name="Solovyev V."/>
            <person name="Salamov A."/>
            <person name="Braich B."/>
            <person name="Kosarev P."/>
            <person name="Mahmoud A."/>
            <person name="Hajiyev E."/>
            <person name="Babayeva S."/>
            <person name="Izzatullayeva V."/>
            <person name="Mammadov A."/>
            <person name="Mammadov A."/>
            <person name="Sharifova S."/>
            <person name="Ojaghi J."/>
            <person name="Eynullazada K."/>
            <person name="Bayramov B."/>
            <person name="Abdulazimova A."/>
            <person name="Shahmuradov I."/>
        </authorList>
    </citation>
    <scope>NUCLEOTIDE SEQUENCE [LARGE SCALE GENOMIC DNA]</scope>
    <source>
        <strain evidence="3">cv. AG2017</strain>
        <tissue evidence="2">Leaf</tissue>
    </source>
</reference>
<accession>A0A2I0JC28</accession>
<evidence type="ECO:0000256" key="1">
    <source>
        <dbReference type="SAM" id="MobiDB-lite"/>
    </source>
</evidence>
<protein>
    <submittedName>
        <fullName evidence="2">Uncharacterized protein</fullName>
    </submittedName>
</protein>
<evidence type="ECO:0000313" key="3">
    <source>
        <dbReference type="Proteomes" id="UP000233551"/>
    </source>
</evidence>
<comment type="caution">
    <text evidence="2">The sequence shown here is derived from an EMBL/GenBank/DDBJ whole genome shotgun (WGS) entry which is preliminary data.</text>
</comment>
<dbReference type="EMBL" id="PGOL01001831">
    <property type="protein sequence ID" value="PKI53808.1"/>
    <property type="molecule type" value="Genomic_DNA"/>
</dbReference>
<feature type="region of interest" description="Disordered" evidence="1">
    <location>
        <begin position="1"/>
        <end position="23"/>
    </location>
</feature>
<gene>
    <name evidence="2" type="ORF">CRG98_025814</name>
</gene>
<name>A0A2I0JC28_PUNGR</name>
<dbReference type="Proteomes" id="UP000233551">
    <property type="component" value="Unassembled WGS sequence"/>
</dbReference>
<feature type="region of interest" description="Disordered" evidence="1">
    <location>
        <begin position="114"/>
        <end position="159"/>
    </location>
</feature>
<organism evidence="2 3">
    <name type="scientific">Punica granatum</name>
    <name type="common">Pomegranate</name>
    <dbReference type="NCBI Taxonomy" id="22663"/>
    <lineage>
        <taxon>Eukaryota</taxon>
        <taxon>Viridiplantae</taxon>
        <taxon>Streptophyta</taxon>
        <taxon>Embryophyta</taxon>
        <taxon>Tracheophyta</taxon>
        <taxon>Spermatophyta</taxon>
        <taxon>Magnoliopsida</taxon>
        <taxon>eudicotyledons</taxon>
        <taxon>Gunneridae</taxon>
        <taxon>Pentapetalae</taxon>
        <taxon>rosids</taxon>
        <taxon>malvids</taxon>
        <taxon>Myrtales</taxon>
        <taxon>Lythraceae</taxon>
        <taxon>Punica</taxon>
    </lineage>
</organism>
<evidence type="ECO:0000313" key="2">
    <source>
        <dbReference type="EMBL" id="PKI53808.1"/>
    </source>
</evidence>
<keyword evidence="3" id="KW-1185">Reference proteome</keyword>
<dbReference type="AlphaFoldDB" id="A0A2I0JC28"/>
<feature type="compositionally biased region" description="Polar residues" evidence="1">
    <location>
        <begin position="115"/>
        <end position="125"/>
    </location>
</feature>
<proteinExistence type="predicted"/>
<sequence>MKKKKKPVGSATRPQLVLSLSDHPTALSSPRTFSTLSCCPHEPLPLLPQLTLIFPKLAPKFPKKKTLSSISLGLPKLISCQKPERNHSPFSSSFPSVLCPSSLLQTHAGLAAQPSPLTAQSNNGPFSPATRPVWPNNKLDPITSPAQFGSVRPNPAQLV</sequence>